<keyword evidence="1" id="KW-0378">Hydrolase</keyword>
<dbReference type="GO" id="GO:0006508">
    <property type="term" value="P:proteolysis"/>
    <property type="evidence" value="ECO:0007669"/>
    <property type="project" value="InterPro"/>
</dbReference>
<dbReference type="PANTHER" id="PTHR42776:SF4">
    <property type="entry name" value="ACYLAMINO-ACID-RELEASING ENZYME"/>
    <property type="match status" value="1"/>
</dbReference>
<evidence type="ECO:0000313" key="3">
    <source>
        <dbReference type="EMBL" id="MBA4664754.1"/>
    </source>
</evidence>
<feature type="domain" description="Peptidase S9 prolyl oligopeptidase catalytic" evidence="2">
    <location>
        <begin position="25"/>
        <end position="117"/>
    </location>
</feature>
<sequence length="119" mass="13462">MVGTSDIPDWNFVSAYGTTEGKGKAHFTEAPSKDHLNFFYEKSPISHIHKVKAPTLFLLGAKDLRVPVPDGLQYARALKARGVEVKVMMFPDDVHEISRPQSEFESFLNIGMWFKKHCP</sequence>
<dbReference type="AlphaFoldDB" id="A0A7C9ACV0"/>
<accession>A0A7C9ACV0</accession>
<proteinExistence type="predicted"/>
<reference evidence="3" key="1">
    <citation type="journal article" date="2013" name="J. Plant Res.">
        <title>Effect of fungi and light on seed germination of three Opuntia species from semiarid lands of central Mexico.</title>
        <authorList>
            <person name="Delgado-Sanchez P."/>
            <person name="Jimenez-Bremont J.F."/>
            <person name="Guerrero-Gonzalez Mde L."/>
            <person name="Flores J."/>
        </authorList>
    </citation>
    <scope>NUCLEOTIDE SEQUENCE</scope>
    <source>
        <tissue evidence="3">Cladode</tissue>
    </source>
</reference>
<dbReference type="Pfam" id="PF00326">
    <property type="entry name" value="Peptidase_S9"/>
    <property type="match status" value="1"/>
</dbReference>
<evidence type="ECO:0000259" key="2">
    <source>
        <dbReference type="Pfam" id="PF00326"/>
    </source>
</evidence>
<dbReference type="EMBL" id="GISG01225000">
    <property type="protein sequence ID" value="MBA4664754.1"/>
    <property type="molecule type" value="Transcribed_RNA"/>
</dbReference>
<reference evidence="3" key="2">
    <citation type="submission" date="2020-07" db="EMBL/GenBank/DDBJ databases">
        <authorList>
            <person name="Vera ALvarez R."/>
            <person name="Arias-Moreno D.M."/>
            <person name="Jimenez-Jacinto V."/>
            <person name="Jimenez-Bremont J.F."/>
            <person name="Swaminathan K."/>
            <person name="Moose S.P."/>
            <person name="Guerrero-Gonzalez M.L."/>
            <person name="Marino-Ramirez L."/>
            <person name="Landsman D."/>
            <person name="Rodriguez-Kessler M."/>
            <person name="Delgado-Sanchez P."/>
        </authorList>
    </citation>
    <scope>NUCLEOTIDE SEQUENCE</scope>
    <source>
        <tissue evidence="3">Cladode</tissue>
    </source>
</reference>
<organism evidence="3">
    <name type="scientific">Opuntia streptacantha</name>
    <name type="common">Prickly pear cactus</name>
    <name type="synonym">Opuntia cardona</name>
    <dbReference type="NCBI Taxonomy" id="393608"/>
    <lineage>
        <taxon>Eukaryota</taxon>
        <taxon>Viridiplantae</taxon>
        <taxon>Streptophyta</taxon>
        <taxon>Embryophyta</taxon>
        <taxon>Tracheophyta</taxon>
        <taxon>Spermatophyta</taxon>
        <taxon>Magnoliopsida</taxon>
        <taxon>eudicotyledons</taxon>
        <taxon>Gunneridae</taxon>
        <taxon>Pentapetalae</taxon>
        <taxon>Caryophyllales</taxon>
        <taxon>Cactineae</taxon>
        <taxon>Cactaceae</taxon>
        <taxon>Opuntioideae</taxon>
        <taxon>Opuntia</taxon>
    </lineage>
</organism>
<dbReference type="InterPro" id="IPR001375">
    <property type="entry name" value="Peptidase_S9_cat"/>
</dbReference>
<evidence type="ECO:0000256" key="1">
    <source>
        <dbReference type="ARBA" id="ARBA00022801"/>
    </source>
</evidence>
<dbReference type="GO" id="GO:0004252">
    <property type="term" value="F:serine-type endopeptidase activity"/>
    <property type="evidence" value="ECO:0007669"/>
    <property type="project" value="TreeGrafter"/>
</dbReference>
<dbReference type="InterPro" id="IPR029058">
    <property type="entry name" value="AB_hydrolase_fold"/>
</dbReference>
<protein>
    <recommendedName>
        <fullName evidence="2">Peptidase S9 prolyl oligopeptidase catalytic domain-containing protein</fullName>
    </recommendedName>
</protein>
<dbReference type="Gene3D" id="3.40.50.1820">
    <property type="entry name" value="alpha/beta hydrolase"/>
    <property type="match status" value="1"/>
</dbReference>
<name>A0A7C9ACV0_OPUST</name>
<dbReference type="PANTHER" id="PTHR42776">
    <property type="entry name" value="SERINE PEPTIDASE S9 FAMILY MEMBER"/>
    <property type="match status" value="1"/>
</dbReference>
<dbReference type="SUPFAM" id="SSF53474">
    <property type="entry name" value="alpha/beta-Hydrolases"/>
    <property type="match status" value="1"/>
</dbReference>